<proteinExistence type="predicted"/>
<keyword evidence="2" id="KW-1185">Reference proteome</keyword>
<reference evidence="1" key="1">
    <citation type="submission" date="2020-01" db="EMBL/GenBank/DDBJ databases">
        <authorList>
            <person name="Mishra B."/>
        </authorList>
    </citation>
    <scope>NUCLEOTIDE SEQUENCE [LARGE SCALE GENOMIC DNA]</scope>
</reference>
<name>A0A6D2I9M7_9BRAS</name>
<comment type="caution">
    <text evidence="1">The sequence shown here is derived from an EMBL/GenBank/DDBJ whole genome shotgun (WGS) entry which is preliminary data.</text>
</comment>
<dbReference type="PANTHER" id="PTHR33116:SF80">
    <property type="entry name" value="REVERSE TRANSCRIPTASE ZINC-BINDING DOMAIN-CONTAINING PROTEIN"/>
    <property type="match status" value="1"/>
</dbReference>
<sequence length="332" mass="37279">MNAAKSEVFFSGYTDVETEALSTIMDIKIGSFPTRYLGLPLNSQRLSLAVLEPFLEKITKKLHSFTARFLSFAGKIRLVSSVIYGMVNFWSQVYILPKEFYAKVDSLCSAFLWRNSTQSAAGARVAWKDVCKPKSEGGLGIRLLSDFEVVFRLKQVWNLFTKEDSLWIAWVRNHIFARKSYWVTNDAVRFSKAIRSMLQLKPLLSTFLKCQLKNGKLASFWTELGPLIDFIGEAGPRLFRLSRDAKVSDAVSNGNWNLPSARSERSEELQILLTTITPPDADGGKDIFMWRLPSGIYTNVSSLLSQGNMGATQDLFTSGELVKDSLVSRGNP</sequence>
<evidence type="ECO:0000313" key="1">
    <source>
        <dbReference type="EMBL" id="CAA7023299.1"/>
    </source>
</evidence>
<dbReference type="EMBL" id="CACVBM020000777">
    <property type="protein sequence ID" value="CAA7023299.1"/>
    <property type="molecule type" value="Genomic_DNA"/>
</dbReference>
<gene>
    <name evidence="1" type="ORF">MERR_LOCUS10534</name>
</gene>
<dbReference type="Proteomes" id="UP000467841">
    <property type="component" value="Unassembled WGS sequence"/>
</dbReference>
<dbReference type="OrthoDB" id="1108117at2759"/>
<evidence type="ECO:0000313" key="2">
    <source>
        <dbReference type="Proteomes" id="UP000467841"/>
    </source>
</evidence>
<evidence type="ECO:0008006" key="3">
    <source>
        <dbReference type="Google" id="ProtNLM"/>
    </source>
</evidence>
<organism evidence="1 2">
    <name type="scientific">Microthlaspi erraticum</name>
    <dbReference type="NCBI Taxonomy" id="1685480"/>
    <lineage>
        <taxon>Eukaryota</taxon>
        <taxon>Viridiplantae</taxon>
        <taxon>Streptophyta</taxon>
        <taxon>Embryophyta</taxon>
        <taxon>Tracheophyta</taxon>
        <taxon>Spermatophyta</taxon>
        <taxon>Magnoliopsida</taxon>
        <taxon>eudicotyledons</taxon>
        <taxon>Gunneridae</taxon>
        <taxon>Pentapetalae</taxon>
        <taxon>rosids</taxon>
        <taxon>malvids</taxon>
        <taxon>Brassicales</taxon>
        <taxon>Brassicaceae</taxon>
        <taxon>Coluteocarpeae</taxon>
        <taxon>Microthlaspi</taxon>
    </lineage>
</organism>
<dbReference type="AlphaFoldDB" id="A0A6D2I9M7"/>
<accession>A0A6D2I9M7</accession>
<dbReference type="PANTHER" id="PTHR33116">
    <property type="entry name" value="REVERSE TRANSCRIPTASE ZINC-BINDING DOMAIN-CONTAINING PROTEIN-RELATED-RELATED"/>
    <property type="match status" value="1"/>
</dbReference>
<protein>
    <recommendedName>
        <fullName evidence="3">Reverse transcriptase zinc-binding domain-containing protein</fullName>
    </recommendedName>
</protein>